<dbReference type="InterPro" id="IPR041286">
    <property type="entry name" value="MBG_2"/>
</dbReference>
<proteinExistence type="predicted"/>
<evidence type="ECO:0000259" key="1">
    <source>
        <dbReference type="Pfam" id="PF18676"/>
    </source>
</evidence>
<evidence type="ECO:0000313" key="2">
    <source>
        <dbReference type="EMBL" id="MBB2188346.1"/>
    </source>
</evidence>
<feature type="non-terminal residue" evidence="2">
    <location>
        <position position="1"/>
    </location>
</feature>
<evidence type="ECO:0000313" key="3">
    <source>
        <dbReference type="Proteomes" id="UP000562982"/>
    </source>
</evidence>
<dbReference type="AlphaFoldDB" id="A0A7W4JP51"/>
<dbReference type="Pfam" id="PF18676">
    <property type="entry name" value="MBG_2"/>
    <property type="match status" value="4"/>
</dbReference>
<name>A0A7W4JP51_GLULI</name>
<dbReference type="Proteomes" id="UP000562982">
    <property type="component" value="Unassembled WGS sequence"/>
</dbReference>
<dbReference type="RefSeq" id="WP_182977176.1">
    <property type="nucleotide sequence ID" value="NZ_JABEQI010000025.1"/>
</dbReference>
<feature type="domain" description="MBG" evidence="1">
    <location>
        <begin position="115"/>
        <end position="191"/>
    </location>
</feature>
<accession>A0A7W4JP51</accession>
<dbReference type="Gene3D" id="3.30.160.710">
    <property type="match status" value="4"/>
</dbReference>
<feature type="domain" description="MBG" evidence="1">
    <location>
        <begin position="33"/>
        <end position="109"/>
    </location>
</feature>
<organism evidence="2 3">
    <name type="scientific">Gluconacetobacter liquefaciens</name>
    <name type="common">Acetobacter liquefaciens</name>
    <dbReference type="NCBI Taxonomy" id="89584"/>
    <lineage>
        <taxon>Bacteria</taxon>
        <taxon>Pseudomonadati</taxon>
        <taxon>Pseudomonadota</taxon>
        <taxon>Alphaproteobacteria</taxon>
        <taxon>Acetobacterales</taxon>
        <taxon>Acetobacteraceae</taxon>
        <taxon>Gluconacetobacter</taxon>
    </lineage>
</organism>
<comment type="caution">
    <text evidence="2">The sequence shown here is derived from an EMBL/GenBank/DDBJ whole genome shotgun (WGS) entry which is preliminary data.</text>
</comment>
<reference evidence="2 3" key="1">
    <citation type="submission" date="2020-04" db="EMBL/GenBank/DDBJ databases">
        <title>Description of novel Gluconacetobacter.</title>
        <authorList>
            <person name="Sombolestani A."/>
        </authorList>
    </citation>
    <scope>NUCLEOTIDE SEQUENCE [LARGE SCALE GENOMIC DNA]</scope>
    <source>
        <strain evidence="2 3">LMG 1382</strain>
    </source>
</reference>
<feature type="domain" description="MBG" evidence="1">
    <location>
        <begin position="279"/>
        <end position="355"/>
    </location>
</feature>
<gene>
    <name evidence="2" type="ORF">HLH32_18655</name>
</gene>
<feature type="domain" description="MBG" evidence="1">
    <location>
        <begin position="197"/>
        <end position="273"/>
    </location>
</feature>
<sequence>TYAITASGAASSAPANYTIAYQPGTLTIDPAALTVTALNQSSTYGQTPSLDGSAYSVSGLVNGDTISGVTLATVATNKSGAGTYAITASGAASSAPANYTIAYQPGTLTIDPAALTVTALNQTSTYGQAPTLGTSAYSTSGLVNGDTVSGVTLATAATGRSAVGNYDITASAAQGSGLANYTVTYQPGTLTIDPAALTVTALNQASTYGQAPSLDGSAYSVSGLVNGDTISGVTLATLATNKSGAGTYAITASGAAGSAPANYTIAYQPGTLTIDPAALTVTALNQTGTYGQTPNLGTSAYSTTGLVNGDSISGVTLATAATTQSEAGTYAIAISGAQGSGLGNYTVSYQAGVYTIQPAPHQVDPTAGVSPIFWPVMAMGSSVGVAQAQSVQAPTTPMIVPVADATADAANGNRTHDTLLLTRPRVSVSADPTLGNGGAQGYRIVLPSSSVSNQLEKTL</sequence>
<protein>
    <submittedName>
        <fullName evidence="2">MBG-2 domain-containing protein</fullName>
    </submittedName>
</protein>
<dbReference type="EMBL" id="JABEQI010000025">
    <property type="protein sequence ID" value="MBB2188346.1"/>
    <property type="molecule type" value="Genomic_DNA"/>
</dbReference>